<dbReference type="SUPFAM" id="SSF52467">
    <property type="entry name" value="DHS-like NAD/FAD-binding domain"/>
    <property type="match status" value="1"/>
</dbReference>
<dbReference type="Proteomes" id="UP000383932">
    <property type="component" value="Unassembled WGS sequence"/>
</dbReference>
<proteinExistence type="inferred from homology"/>
<keyword evidence="5" id="KW-0496">Mitochondrion</keyword>
<dbReference type="PANTHER" id="PTHR11085">
    <property type="entry name" value="NAD-DEPENDENT PROTEIN DEACYLASE SIRTUIN-5, MITOCHONDRIAL-RELATED"/>
    <property type="match status" value="1"/>
</dbReference>
<dbReference type="OrthoDB" id="2919105at2759"/>
<evidence type="ECO:0000256" key="2">
    <source>
        <dbReference type="ARBA" id="ARBA00006924"/>
    </source>
</evidence>
<comment type="caution">
    <text evidence="8">The sequence shown here is derived from an EMBL/GenBank/DDBJ whole genome shotgun (WGS) entry which is preliminary data.</text>
</comment>
<dbReference type="InterPro" id="IPR003000">
    <property type="entry name" value="Sirtuin"/>
</dbReference>
<dbReference type="GO" id="GO:0017136">
    <property type="term" value="F:histone deacetylase activity, NAD-dependent"/>
    <property type="evidence" value="ECO:0007669"/>
    <property type="project" value="TreeGrafter"/>
</dbReference>
<feature type="binding site" evidence="6">
    <location>
        <position position="169"/>
    </location>
    <ligand>
        <name>Zn(2+)</name>
        <dbReference type="ChEBI" id="CHEBI:29105"/>
    </ligand>
</feature>
<keyword evidence="4" id="KW-0520">NAD</keyword>
<feature type="binding site" evidence="6">
    <location>
        <position position="198"/>
    </location>
    <ligand>
        <name>Zn(2+)</name>
        <dbReference type="ChEBI" id="CHEBI:29105"/>
    </ligand>
</feature>
<keyword evidence="3" id="KW-0808">Transferase</keyword>
<dbReference type="PANTHER" id="PTHR11085:SF8">
    <property type="entry name" value="NAD-DEPENDENT HISTONE DEACETYLASE HST3"/>
    <property type="match status" value="1"/>
</dbReference>
<dbReference type="EMBL" id="SSOP01000318">
    <property type="protein sequence ID" value="KAB5589101.1"/>
    <property type="molecule type" value="Genomic_DNA"/>
</dbReference>
<dbReference type="Gene3D" id="3.40.50.1220">
    <property type="entry name" value="TPP-binding domain"/>
    <property type="match status" value="1"/>
</dbReference>
<dbReference type="Pfam" id="PF02146">
    <property type="entry name" value="SIR2"/>
    <property type="match status" value="1"/>
</dbReference>
<dbReference type="PROSITE" id="PS50305">
    <property type="entry name" value="SIRTUIN"/>
    <property type="match status" value="1"/>
</dbReference>
<feature type="domain" description="Deacetylase sirtuin-type" evidence="7">
    <location>
        <begin position="31"/>
        <end position="364"/>
    </location>
</feature>
<dbReference type="InterPro" id="IPR026590">
    <property type="entry name" value="Ssirtuin_cat_dom"/>
</dbReference>
<dbReference type="InterPro" id="IPR029035">
    <property type="entry name" value="DHS-like_NAD/FAD-binding_dom"/>
</dbReference>
<dbReference type="Gene3D" id="3.30.1600.10">
    <property type="entry name" value="SIR2/SIRT2 'Small Domain"/>
    <property type="match status" value="1"/>
</dbReference>
<dbReference type="InterPro" id="IPR050134">
    <property type="entry name" value="NAD-dep_sirtuin_deacylases"/>
</dbReference>
<evidence type="ECO:0000256" key="1">
    <source>
        <dbReference type="ARBA" id="ARBA00004173"/>
    </source>
</evidence>
<evidence type="ECO:0000256" key="4">
    <source>
        <dbReference type="ARBA" id="ARBA00023027"/>
    </source>
</evidence>
<evidence type="ECO:0000313" key="9">
    <source>
        <dbReference type="Proteomes" id="UP000383932"/>
    </source>
</evidence>
<dbReference type="GO" id="GO:0005739">
    <property type="term" value="C:mitochondrion"/>
    <property type="evidence" value="ECO:0007669"/>
    <property type="project" value="UniProtKB-SubCell"/>
</dbReference>
<dbReference type="GO" id="GO:0005634">
    <property type="term" value="C:nucleus"/>
    <property type="evidence" value="ECO:0007669"/>
    <property type="project" value="TreeGrafter"/>
</dbReference>
<dbReference type="GO" id="GO:0070403">
    <property type="term" value="F:NAD+ binding"/>
    <property type="evidence" value="ECO:0007669"/>
    <property type="project" value="InterPro"/>
</dbReference>
<accession>A0A5N5QCD4</accession>
<feature type="binding site" evidence="6">
    <location>
        <position position="172"/>
    </location>
    <ligand>
        <name>Zn(2+)</name>
        <dbReference type="ChEBI" id="CHEBI:29105"/>
    </ligand>
</feature>
<feature type="binding site" evidence="6">
    <location>
        <position position="195"/>
    </location>
    <ligand>
        <name>Zn(2+)</name>
        <dbReference type="ChEBI" id="CHEBI:29105"/>
    </ligand>
</feature>
<feature type="active site" description="Proton acceptor" evidence="6">
    <location>
        <position position="161"/>
    </location>
</feature>
<evidence type="ECO:0000256" key="5">
    <source>
        <dbReference type="ARBA" id="ARBA00023128"/>
    </source>
</evidence>
<dbReference type="AlphaFoldDB" id="A0A5N5QCD4"/>
<evidence type="ECO:0000256" key="3">
    <source>
        <dbReference type="ARBA" id="ARBA00022679"/>
    </source>
</evidence>
<evidence type="ECO:0000256" key="6">
    <source>
        <dbReference type="PROSITE-ProRule" id="PRU00236"/>
    </source>
</evidence>
<comment type="subcellular location">
    <subcellularLocation>
        <location evidence="1">Mitochondrion</location>
    </subcellularLocation>
</comment>
<keyword evidence="6" id="KW-0862">Zinc</keyword>
<comment type="similarity">
    <text evidence="2">Belongs to the sirtuin family. Class I subfamily.</text>
</comment>
<sequence>MDDGHHSVSEGFSNKLRGQDQHRIPVILGDQATDQEFYRQIQSAIGAAQRITIVCGAGISTSAGIPDFRSADGLYNHKPFGLSGSELFDARMLLQPQKLLACGRAMGTFRTKIRVAQPTHCHKYITMLHETGRLLRCYTQNIDGLQTRGRPDMLKVILELHGNIEQLRCNRCGQVSEDDPQDLDRCLIEAGFVQCKKCDKRASALQGETKGPDFKWNLRQLPPGLLLPQVLHNEASWELECNGMGIEQLEQADGCADLFLVIGTSLKVDGAAKLVRSLAKKVHRSGGVVIYVNRDKLSGGKWAEYFDVQLQVEIDMWAVDLASYPDMVTSCDATRKKVMGILQAWHDQKAISKVPPLTPNFPLSINVSCAPMEGEQMNTDSCPPTNDKRFLFLICHSGALATLAQGFALQLLTVGEERGWECRIYVVILSGAGGFTSQIPMWTNYVMIVIHLSDFVLRLHKSWESVEPGQGIRESGCSMKELSEQSHRSMALMICAADELLDKQEMSLLEESFRRQSTFEGVITCLNLSFFEMKSWIDFMVEVMNRYGTDTSNFVELIKAQWMQNEALFENTDLVVFAHYACTTMLLASQFADRPLGKPLPRIEDACPCDTPEDNVRPKSWEVLHDAVGGRAVRDVRVVMRCSLCCQAWKLETSRLVGVMYCHENRFCVMIVFRLSLGWI</sequence>
<dbReference type="GO" id="GO:0046872">
    <property type="term" value="F:metal ion binding"/>
    <property type="evidence" value="ECO:0007669"/>
    <property type="project" value="UniProtKB-KW"/>
</dbReference>
<keyword evidence="6" id="KW-0479">Metal-binding</keyword>
<reference evidence="8 9" key="1">
    <citation type="journal article" date="2019" name="Fungal Biol. Biotechnol.">
        <title>Draft genome sequence of fastidious pathogen Ceratobasidium theobromae, which causes vascular-streak dieback in Theobroma cacao.</title>
        <authorList>
            <person name="Ali S.S."/>
            <person name="Asman A."/>
            <person name="Shao J."/>
            <person name="Firmansyah A.P."/>
            <person name="Susilo A.W."/>
            <person name="Rosmana A."/>
            <person name="McMahon P."/>
            <person name="Junaid M."/>
            <person name="Guest D."/>
            <person name="Kheng T.Y."/>
            <person name="Meinhardt L.W."/>
            <person name="Bailey B.A."/>
        </authorList>
    </citation>
    <scope>NUCLEOTIDE SEQUENCE [LARGE SCALE GENOMIC DNA]</scope>
    <source>
        <strain evidence="8 9">CT2</strain>
    </source>
</reference>
<dbReference type="InterPro" id="IPR026591">
    <property type="entry name" value="Sirtuin_cat_small_dom_sf"/>
</dbReference>
<name>A0A5N5QCD4_9AGAM</name>
<gene>
    <name evidence="8" type="ORF">CTheo_7463</name>
</gene>
<evidence type="ECO:0000313" key="8">
    <source>
        <dbReference type="EMBL" id="KAB5589101.1"/>
    </source>
</evidence>
<evidence type="ECO:0000259" key="7">
    <source>
        <dbReference type="PROSITE" id="PS50305"/>
    </source>
</evidence>
<protein>
    <recommendedName>
        <fullName evidence="7">Deacetylase sirtuin-type domain-containing protein</fullName>
    </recommendedName>
</protein>
<organism evidence="8 9">
    <name type="scientific">Ceratobasidium theobromae</name>
    <dbReference type="NCBI Taxonomy" id="1582974"/>
    <lineage>
        <taxon>Eukaryota</taxon>
        <taxon>Fungi</taxon>
        <taxon>Dikarya</taxon>
        <taxon>Basidiomycota</taxon>
        <taxon>Agaricomycotina</taxon>
        <taxon>Agaricomycetes</taxon>
        <taxon>Cantharellales</taxon>
        <taxon>Ceratobasidiaceae</taxon>
        <taxon>Ceratobasidium</taxon>
    </lineage>
</organism>
<keyword evidence="9" id="KW-1185">Reference proteome</keyword>